<feature type="domain" description="DTW" evidence="7">
    <location>
        <begin position="32"/>
        <end position="224"/>
    </location>
</feature>
<name>A0ABM0GIW8_SACKO</name>
<dbReference type="GeneID" id="100369401"/>
<dbReference type="Pfam" id="PF03942">
    <property type="entry name" value="DTW"/>
    <property type="match status" value="1"/>
</dbReference>
<evidence type="ECO:0000313" key="8">
    <source>
        <dbReference type="Proteomes" id="UP000694865"/>
    </source>
</evidence>
<evidence type="ECO:0000256" key="5">
    <source>
        <dbReference type="ARBA" id="ARBA00034489"/>
    </source>
</evidence>
<dbReference type="EC" id="2.5.1.25" evidence="1"/>
<evidence type="ECO:0000256" key="1">
    <source>
        <dbReference type="ARBA" id="ARBA00012386"/>
    </source>
</evidence>
<dbReference type="RefSeq" id="XP_002730838.1">
    <property type="nucleotide sequence ID" value="XM_002730792.2"/>
</dbReference>
<gene>
    <name evidence="9" type="primary">LOC100369401</name>
</gene>
<evidence type="ECO:0000313" key="9">
    <source>
        <dbReference type="RefSeq" id="XP_002730838.1"/>
    </source>
</evidence>
<keyword evidence="4" id="KW-0819">tRNA processing</keyword>
<dbReference type="PANTHER" id="PTHR21392">
    <property type="entry name" value="TRNA-URIDINE AMINOCARBOXYPROPYLTRANSFERASE 2"/>
    <property type="match status" value="1"/>
</dbReference>
<evidence type="ECO:0000256" key="2">
    <source>
        <dbReference type="ARBA" id="ARBA00022679"/>
    </source>
</evidence>
<protein>
    <recommendedName>
        <fullName evidence="1">tRNA-uridine aminocarboxypropyltransferase</fullName>
        <ecNumber evidence="1">2.5.1.25</ecNumber>
    </recommendedName>
</protein>
<dbReference type="InterPro" id="IPR039262">
    <property type="entry name" value="DTWD2/TAPT"/>
</dbReference>
<dbReference type="InterPro" id="IPR005636">
    <property type="entry name" value="DTW"/>
</dbReference>
<keyword evidence="8" id="KW-1185">Reference proteome</keyword>
<comment type="similarity">
    <text evidence="5">Belongs to the TDD superfamily. DTWD2 family.</text>
</comment>
<reference evidence="9" key="1">
    <citation type="submission" date="2025-08" db="UniProtKB">
        <authorList>
            <consortium name="RefSeq"/>
        </authorList>
    </citation>
    <scope>IDENTIFICATION</scope>
    <source>
        <tissue evidence="9">Testes</tissue>
    </source>
</reference>
<dbReference type="Proteomes" id="UP000694865">
    <property type="component" value="Unplaced"/>
</dbReference>
<proteinExistence type="inferred from homology"/>
<dbReference type="SMART" id="SM01144">
    <property type="entry name" value="DTW"/>
    <property type="match status" value="1"/>
</dbReference>
<keyword evidence="3" id="KW-0949">S-adenosyl-L-methionine</keyword>
<accession>A0ABM0GIW8</accession>
<organism evidence="8 9">
    <name type="scientific">Saccoglossus kowalevskii</name>
    <name type="common">Acorn worm</name>
    <dbReference type="NCBI Taxonomy" id="10224"/>
    <lineage>
        <taxon>Eukaryota</taxon>
        <taxon>Metazoa</taxon>
        <taxon>Hemichordata</taxon>
        <taxon>Enteropneusta</taxon>
        <taxon>Harrimaniidae</taxon>
        <taxon>Saccoglossus</taxon>
    </lineage>
</organism>
<sequence length="249" mass="28186">MDSCSEDVSSGEVNEHDVLVGLAALPVEVSEKRPTCDRCNRPTRVCLCPFLPKERVKISTTLYIIQHPHEEVRVLRTAPILDMCLQKDRVHIIKGRRFARNQLVDRVTSNPNTLLLFPCPDAVDIETIPTDNGQSYNLILIDGTWPQARSIFSNNRIFKKPRPVKLSLDVVSEYVIRTQPTDAALSTVEAAAVALVALEKKPELKEILARPLRALCDFQLQHGAVPHVSKEYQKKNGLYKKQTRQEDER</sequence>
<evidence type="ECO:0000256" key="6">
    <source>
        <dbReference type="ARBA" id="ARBA00048718"/>
    </source>
</evidence>
<keyword evidence="2" id="KW-0808">Transferase</keyword>
<evidence type="ECO:0000256" key="4">
    <source>
        <dbReference type="ARBA" id="ARBA00022694"/>
    </source>
</evidence>
<dbReference type="PANTHER" id="PTHR21392:SF0">
    <property type="entry name" value="TRNA-URIDINE AMINOCARBOXYPROPYLTRANSFERASE 2"/>
    <property type="match status" value="1"/>
</dbReference>
<comment type="catalytic activity">
    <reaction evidence="6">
        <text>a uridine in tRNA + S-adenosyl-L-methionine = a 3-[(3S)-3-amino-3-carboxypropyl]uridine in tRNA + S-methyl-5'-thioadenosine + H(+)</text>
        <dbReference type="Rhea" id="RHEA:62432"/>
        <dbReference type="Rhea" id="RHEA-COMP:13339"/>
        <dbReference type="Rhea" id="RHEA-COMP:16092"/>
        <dbReference type="ChEBI" id="CHEBI:15378"/>
        <dbReference type="ChEBI" id="CHEBI:17509"/>
        <dbReference type="ChEBI" id="CHEBI:59789"/>
        <dbReference type="ChEBI" id="CHEBI:65315"/>
        <dbReference type="ChEBI" id="CHEBI:82930"/>
        <dbReference type="EC" id="2.5.1.25"/>
    </reaction>
</comment>
<evidence type="ECO:0000256" key="3">
    <source>
        <dbReference type="ARBA" id="ARBA00022691"/>
    </source>
</evidence>
<evidence type="ECO:0000259" key="7">
    <source>
        <dbReference type="SMART" id="SM01144"/>
    </source>
</evidence>